<evidence type="ECO:0000313" key="2">
    <source>
        <dbReference type="Proteomes" id="UP000028007"/>
    </source>
</evidence>
<dbReference type="eggNOG" id="ENOG5032VCS">
    <property type="taxonomic scope" value="Bacteria"/>
</dbReference>
<name>A0A081PIX9_9SPHI</name>
<gene>
    <name evidence="1" type="ORF">N180_05380</name>
</gene>
<sequence>MSKNKILTELSPEEIANAYVLPTSLTNDEQKSANQELASARSKRRNEMSDGKRLYNSLMLLKARLEDYVNSSIYKADFTFGYFLQEYLQLQNKKQKEFAKEINVNASVLNQYIHEHRVPNENIFIRFEIHSGEHIKAVDLLRLVDKEKEYQISHDLDLRKREAQNVSKKLEFAF</sequence>
<evidence type="ECO:0000313" key="1">
    <source>
        <dbReference type="EMBL" id="KEQ30652.1"/>
    </source>
</evidence>
<protein>
    <submittedName>
        <fullName evidence="1">Uncharacterized protein</fullName>
    </submittedName>
</protein>
<comment type="caution">
    <text evidence="1">The sequence shown here is derived from an EMBL/GenBank/DDBJ whole genome shotgun (WGS) entry which is preliminary data.</text>
</comment>
<organism evidence="1 2">
    <name type="scientific">Pedobacter antarcticus 4BY</name>
    <dbReference type="NCBI Taxonomy" id="1358423"/>
    <lineage>
        <taxon>Bacteria</taxon>
        <taxon>Pseudomonadati</taxon>
        <taxon>Bacteroidota</taxon>
        <taxon>Sphingobacteriia</taxon>
        <taxon>Sphingobacteriales</taxon>
        <taxon>Sphingobacteriaceae</taxon>
        <taxon>Pedobacter</taxon>
    </lineage>
</organism>
<dbReference type="OrthoDB" id="1493507at2"/>
<dbReference type="AlphaFoldDB" id="A0A081PIX9"/>
<accession>A0A081PIX9</accession>
<dbReference type="InterPro" id="IPR010982">
    <property type="entry name" value="Lambda_DNA-bd_dom_sf"/>
</dbReference>
<dbReference type="GO" id="GO:0003677">
    <property type="term" value="F:DNA binding"/>
    <property type="evidence" value="ECO:0007669"/>
    <property type="project" value="InterPro"/>
</dbReference>
<keyword evidence="2" id="KW-1185">Reference proteome</keyword>
<dbReference type="SUPFAM" id="SSF47413">
    <property type="entry name" value="lambda repressor-like DNA-binding domains"/>
    <property type="match status" value="1"/>
</dbReference>
<proteinExistence type="predicted"/>
<dbReference type="Gene3D" id="1.10.260.40">
    <property type="entry name" value="lambda repressor-like DNA-binding domains"/>
    <property type="match status" value="1"/>
</dbReference>
<reference evidence="1 2" key="1">
    <citation type="journal article" date="1992" name="Int. J. Syst. Bacteriol.">
        <title>Sphingobacterium antarcticus sp. nov. a Psychrotrophic Bacterium from the Soils of Schirmacher Oasis, Antarctica.</title>
        <authorList>
            <person name="Shivaji S."/>
            <person name="Ray M.K."/>
            <person name="Rao N.S."/>
            <person name="Saiserr L."/>
            <person name="Jagannadham M.V."/>
            <person name="Kumar G.S."/>
            <person name="Reddy G."/>
            <person name="Bhargava P.M."/>
        </authorList>
    </citation>
    <scope>NUCLEOTIDE SEQUENCE [LARGE SCALE GENOMIC DNA]</scope>
    <source>
        <strain evidence="1 2">4BY</strain>
    </source>
</reference>
<dbReference type="Proteomes" id="UP000028007">
    <property type="component" value="Unassembled WGS sequence"/>
</dbReference>
<dbReference type="EMBL" id="JNFF01000033">
    <property type="protein sequence ID" value="KEQ30652.1"/>
    <property type="molecule type" value="Genomic_DNA"/>
</dbReference>
<dbReference type="RefSeq" id="WP_037439418.1">
    <property type="nucleotide sequence ID" value="NZ_JNFF01000033.1"/>
</dbReference>